<feature type="region of interest" description="Disordered" evidence="1">
    <location>
        <begin position="702"/>
        <end position="750"/>
    </location>
</feature>
<evidence type="ECO:0000256" key="2">
    <source>
        <dbReference type="SAM" id="Phobius"/>
    </source>
</evidence>
<organism evidence="3">
    <name type="scientific">Odontella aurita</name>
    <dbReference type="NCBI Taxonomy" id="265563"/>
    <lineage>
        <taxon>Eukaryota</taxon>
        <taxon>Sar</taxon>
        <taxon>Stramenopiles</taxon>
        <taxon>Ochrophyta</taxon>
        <taxon>Bacillariophyta</taxon>
        <taxon>Mediophyceae</taxon>
        <taxon>Biddulphiophycidae</taxon>
        <taxon>Eupodiscales</taxon>
        <taxon>Odontellaceae</taxon>
        <taxon>Odontella</taxon>
    </lineage>
</organism>
<feature type="region of interest" description="Disordered" evidence="1">
    <location>
        <begin position="372"/>
        <end position="401"/>
    </location>
</feature>
<feature type="compositionally biased region" description="Low complexity" evidence="1">
    <location>
        <begin position="671"/>
        <end position="680"/>
    </location>
</feature>
<protein>
    <submittedName>
        <fullName evidence="3">Uncharacterized protein</fullName>
    </submittedName>
</protein>
<keyword evidence="2" id="KW-0812">Transmembrane</keyword>
<name>A0A7S4JUP7_9STRA</name>
<keyword evidence="2" id="KW-1133">Transmembrane helix</keyword>
<feature type="transmembrane region" description="Helical" evidence="2">
    <location>
        <begin position="45"/>
        <end position="66"/>
    </location>
</feature>
<sequence>MQRAINEGRLLDLLPLDTPVEAMYAPPPKQPILLLQNGGAVMSDGAIAGSVIGAVCAGIIAVALFVKINRHRRRRREGYYDDDGSPKNASRSVEIPDEIRRGGPSALGGAPPTGAFVSDRAVGGEDDGRKDGVIGATAPNYGTRSRTATKRSQVQGYDDLEGAEDGAAVALALGGGGNGSFVEEEKAECDEDGAGAAVNGRAKGTTPTSRSRGTTSSSGDGNVVNDSYEFDASVTSSSYAGSSGWSSSAGVSSLNTASVEGSLVDTSGDGAAGGATLAAIGAASAVTSKAAARESQRQSQMRSAKGGMVAAESVGAGAALDDGSKGESTMDSYIGQTPSRSDFDTAIDAGDWAAVGATAALLASASEAESLEASTANRSREGGHTTSYTSPSKSTVSSLDNQRAAELDRLVDAGDWEGVVMAAAKFEALEGDKGAESVGRGASGSDARSVERSLASASGAEEYSRSFVETRSTGTGGHSVGTSSAYSAGIESAGVSTSISESPTNAQKRAEIRSEVESLVQRVVPDEIDNVDEMLLQFHGREEELVETLRTMQERSIAQRNRAAVHKTAKREAKRSVLKERKSGGGKPSMPPPGGPDVLALVPAEEMPQQQGLGSPAAAAAFAAATLGAAGAAPVWLEEDSREEVPLDAAVAAAAEMEAESGDGSSRKRAAPASSSPEARTALERAIEAGDWEAVGEAAAMMSDASATTADIEGRGGVMSEESFDRSVHSGASRSTGWSSRKSAISSAMDADRAAELDELIDNGDWSGVVAAASKYSAVDNANASSASKGSRRWKKPRAASAGVDSGSSGASQGSGSGSSRGWRSKLLHIGSKRKDAAGQSPAAHKQPSGDATQEEQDALEQAEIWMAIAEQSKQRGEEPEGASDAADWAIQRSLSALRHAEMTGNLEAGGDGGGRGSGGASGRKDESSGSLDESV</sequence>
<feature type="region of interest" description="Disordered" evidence="1">
    <location>
        <begin position="780"/>
        <end position="936"/>
    </location>
</feature>
<gene>
    <name evidence="3" type="ORF">OAUR00152_LOCUS34252</name>
</gene>
<evidence type="ECO:0000256" key="1">
    <source>
        <dbReference type="SAM" id="MobiDB-lite"/>
    </source>
</evidence>
<feature type="compositionally biased region" description="Basic and acidic residues" evidence="1">
    <location>
        <begin position="570"/>
        <end position="583"/>
    </location>
</feature>
<feature type="compositionally biased region" description="Low complexity" evidence="1">
    <location>
        <begin position="385"/>
        <end position="398"/>
    </location>
</feature>
<feature type="compositionally biased region" description="Low complexity" evidence="1">
    <location>
        <begin position="204"/>
        <end position="219"/>
    </location>
</feature>
<dbReference type="AlphaFoldDB" id="A0A7S4JUP7"/>
<reference evidence="3" key="1">
    <citation type="submission" date="2021-01" db="EMBL/GenBank/DDBJ databases">
        <authorList>
            <person name="Corre E."/>
            <person name="Pelletier E."/>
            <person name="Niang G."/>
            <person name="Scheremetjew M."/>
            <person name="Finn R."/>
            <person name="Kale V."/>
            <person name="Holt S."/>
            <person name="Cochrane G."/>
            <person name="Meng A."/>
            <person name="Brown T."/>
            <person name="Cohen L."/>
        </authorList>
    </citation>
    <scope>NUCLEOTIDE SEQUENCE</scope>
    <source>
        <strain evidence="3">Isolate 1302-5</strain>
    </source>
</reference>
<feature type="compositionally biased region" description="Low complexity" evidence="1">
    <location>
        <begin position="799"/>
        <end position="812"/>
    </location>
</feature>
<feature type="region of interest" description="Disordered" evidence="1">
    <location>
        <begin position="77"/>
        <end position="152"/>
    </location>
</feature>
<evidence type="ECO:0000313" key="3">
    <source>
        <dbReference type="EMBL" id="CAE2274920.1"/>
    </source>
</evidence>
<feature type="region of interest" description="Disordered" evidence="1">
    <location>
        <begin position="432"/>
        <end position="483"/>
    </location>
</feature>
<accession>A0A7S4JUP7</accession>
<feature type="compositionally biased region" description="Polar residues" evidence="1">
    <location>
        <begin position="326"/>
        <end position="338"/>
    </location>
</feature>
<keyword evidence="2" id="KW-0472">Membrane</keyword>
<feature type="region of interest" description="Disordered" evidence="1">
    <location>
        <begin position="653"/>
        <end position="688"/>
    </location>
</feature>
<feature type="compositionally biased region" description="Low complexity" evidence="1">
    <location>
        <begin position="702"/>
        <end position="711"/>
    </location>
</feature>
<feature type="compositionally biased region" description="Gly residues" evidence="1">
    <location>
        <begin position="908"/>
        <end position="922"/>
    </location>
</feature>
<feature type="compositionally biased region" description="Basic and acidic residues" evidence="1">
    <location>
        <begin position="122"/>
        <end position="132"/>
    </location>
</feature>
<feature type="region of interest" description="Disordered" evidence="1">
    <location>
        <begin position="318"/>
        <end position="338"/>
    </location>
</feature>
<feature type="compositionally biased region" description="Polar residues" evidence="1">
    <location>
        <begin position="140"/>
        <end position="152"/>
    </location>
</feature>
<feature type="region of interest" description="Disordered" evidence="1">
    <location>
        <begin position="557"/>
        <end position="600"/>
    </location>
</feature>
<proteinExistence type="predicted"/>
<dbReference type="EMBL" id="HBKQ01049683">
    <property type="protein sequence ID" value="CAE2274920.1"/>
    <property type="molecule type" value="Transcribed_RNA"/>
</dbReference>
<feature type="region of interest" description="Disordered" evidence="1">
    <location>
        <begin position="182"/>
        <end position="224"/>
    </location>
</feature>
<feature type="compositionally biased region" description="Polar residues" evidence="1">
    <location>
        <begin position="730"/>
        <end position="746"/>
    </location>
</feature>